<keyword evidence="1" id="KW-1133">Transmembrane helix</keyword>
<evidence type="ECO:0000313" key="3">
    <source>
        <dbReference type="Proteomes" id="UP001298424"/>
    </source>
</evidence>
<keyword evidence="1" id="KW-0812">Transmembrane</keyword>
<dbReference type="EMBL" id="JAKOOW010000007">
    <property type="protein sequence ID" value="MCG6503326.1"/>
    <property type="molecule type" value="Genomic_DNA"/>
</dbReference>
<gene>
    <name evidence="2" type="ORF">MB824_02285</name>
</gene>
<feature type="transmembrane region" description="Helical" evidence="1">
    <location>
        <begin position="12"/>
        <end position="29"/>
    </location>
</feature>
<dbReference type="Proteomes" id="UP001298424">
    <property type="component" value="Unassembled WGS sequence"/>
</dbReference>
<keyword evidence="1" id="KW-0472">Membrane</keyword>
<keyword evidence="3" id="KW-1185">Reference proteome</keyword>
<proteinExistence type="predicted"/>
<name>A0ABS9NKK7_9NEIS</name>
<sequence length="125" mass="13255">MVSRFLYPRAGSVPAGSFIGFIVLSLLGVPLWVSAGFLLLLSGLLISVAYPVGMDIRRRGRYAAGAGIGGQNGLCVVLRVNGKGSLKMTAATTPSQSKSQSSLKTGFAVFRLLFCVFRLLGLRYP</sequence>
<organism evidence="2 3">
    <name type="scientific">Kingella pumchi</name>
    <dbReference type="NCBI Taxonomy" id="2779506"/>
    <lineage>
        <taxon>Bacteria</taxon>
        <taxon>Pseudomonadati</taxon>
        <taxon>Pseudomonadota</taxon>
        <taxon>Betaproteobacteria</taxon>
        <taxon>Neisseriales</taxon>
        <taxon>Neisseriaceae</taxon>
        <taxon>Kingella</taxon>
    </lineage>
</organism>
<dbReference type="RefSeq" id="WP_238745598.1">
    <property type="nucleotide sequence ID" value="NZ_JAKOOW010000007.1"/>
</dbReference>
<protein>
    <submittedName>
        <fullName evidence="2">Uncharacterized protein</fullName>
    </submittedName>
</protein>
<evidence type="ECO:0000256" key="1">
    <source>
        <dbReference type="SAM" id="Phobius"/>
    </source>
</evidence>
<feature type="transmembrane region" description="Helical" evidence="1">
    <location>
        <begin position="35"/>
        <end position="53"/>
    </location>
</feature>
<reference evidence="2 3" key="1">
    <citation type="submission" date="2022-02" db="EMBL/GenBank/DDBJ databases">
        <title>Genome sequence data of Kingella unionensis sp. nov. strain CICC 24913 (CCUG 75125).</title>
        <authorList>
            <person name="Xiao M."/>
        </authorList>
    </citation>
    <scope>NUCLEOTIDE SEQUENCE [LARGE SCALE GENOMIC DNA]</scope>
    <source>
        <strain evidence="2 3">CICC 24913</strain>
    </source>
</reference>
<comment type="caution">
    <text evidence="2">The sequence shown here is derived from an EMBL/GenBank/DDBJ whole genome shotgun (WGS) entry which is preliminary data.</text>
</comment>
<accession>A0ABS9NKK7</accession>
<evidence type="ECO:0000313" key="2">
    <source>
        <dbReference type="EMBL" id="MCG6503326.1"/>
    </source>
</evidence>